<keyword evidence="9" id="KW-1185">Reference proteome</keyword>
<feature type="transmembrane region" description="Helical" evidence="7">
    <location>
        <begin position="95"/>
        <end position="117"/>
    </location>
</feature>
<evidence type="ECO:0000256" key="6">
    <source>
        <dbReference type="ARBA" id="ARBA00023136"/>
    </source>
</evidence>
<feature type="transmembrane region" description="Helical" evidence="7">
    <location>
        <begin position="200"/>
        <end position="221"/>
    </location>
</feature>
<evidence type="ECO:0000256" key="7">
    <source>
        <dbReference type="SAM" id="Phobius"/>
    </source>
</evidence>
<feature type="transmembrane region" description="Helical" evidence="7">
    <location>
        <begin position="289"/>
        <end position="309"/>
    </location>
</feature>
<feature type="transmembrane region" description="Helical" evidence="7">
    <location>
        <begin position="265"/>
        <end position="283"/>
    </location>
</feature>
<dbReference type="InterPro" id="IPR011701">
    <property type="entry name" value="MFS"/>
</dbReference>
<dbReference type="RefSeq" id="WP_263370551.1">
    <property type="nucleotide sequence ID" value="NZ_JAGSYD010000002.1"/>
</dbReference>
<dbReference type="Proteomes" id="UP001596391">
    <property type="component" value="Unassembled WGS sequence"/>
</dbReference>
<feature type="transmembrane region" description="Helical" evidence="7">
    <location>
        <begin position="321"/>
        <end position="342"/>
    </location>
</feature>
<comment type="subcellular location">
    <subcellularLocation>
        <location evidence="1">Endomembrane system</location>
        <topology evidence="1">Multi-pass membrane protein</topology>
    </subcellularLocation>
</comment>
<keyword evidence="6 7" id="KW-0472">Membrane</keyword>
<comment type="caution">
    <text evidence="8">The sequence shown here is derived from an EMBL/GenBank/DDBJ whole genome shotgun (WGS) entry which is preliminary data.</text>
</comment>
<feature type="transmembrane region" description="Helical" evidence="7">
    <location>
        <begin position="48"/>
        <end position="65"/>
    </location>
</feature>
<dbReference type="Gene3D" id="1.20.1250.20">
    <property type="entry name" value="MFS general substrate transporter like domains"/>
    <property type="match status" value="2"/>
</dbReference>
<feature type="transmembrane region" description="Helical" evidence="7">
    <location>
        <begin position="129"/>
        <end position="152"/>
    </location>
</feature>
<evidence type="ECO:0000256" key="1">
    <source>
        <dbReference type="ARBA" id="ARBA00004127"/>
    </source>
</evidence>
<comment type="similarity">
    <text evidence="2">Belongs to the major facilitator superfamily.</text>
</comment>
<evidence type="ECO:0000256" key="2">
    <source>
        <dbReference type="ARBA" id="ARBA00008335"/>
    </source>
</evidence>
<dbReference type="InterPro" id="IPR051788">
    <property type="entry name" value="MFS_Transporter"/>
</dbReference>
<dbReference type="SUPFAM" id="SSF103473">
    <property type="entry name" value="MFS general substrate transporter"/>
    <property type="match status" value="1"/>
</dbReference>
<dbReference type="PANTHER" id="PTHR23514:SF3">
    <property type="entry name" value="BYPASS OF STOP CODON PROTEIN 6"/>
    <property type="match status" value="1"/>
</dbReference>
<name>A0ABW1Z3R1_9BACT</name>
<evidence type="ECO:0000313" key="9">
    <source>
        <dbReference type="Proteomes" id="UP001596391"/>
    </source>
</evidence>
<dbReference type="Pfam" id="PF07690">
    <property type="entry name" value="MFS_1"/>
    <property type="match status" value="1"/>
</dbReference>
<evidence type="ECO:0000256" key="4">
    <source>
        <dbReference type="ARBA" id="ARBA00022692"/>
    </source>
</evidence>
<feature type="transmembrane region" description="Helical" evidence="7">
    <location>
        <begin position="354"/>
        <end position="372"/>
    </location>
</feature>
<reference evidence="9" key="1">
    <citation type="journal article" date="2019" name="Int. J. Syst. Evol. Microbiol.">
        <title>The Global Catalogue of Microorganisms (GCM) 10K type strain sequencing project: providing services to taxonomists for standard genome sequencing and annotation.</title>
        <authorList>
            <consortium name="The Broad Institute Genomics Platform"/>
            <consortium name="The Broad Institute Genome Sequencing Center for Infectious Disease"/>
            <person name="Wu L."/>
            <person name="Ma J."/>
        </authorList>
    </citation>
    <scope>NUCLEOTIDE SEQUENCE [LARGE SCALE GENOMIC DNA]</scope>
    <source>
        <strain evidence="9">CGMCC 1.16026</strain>
    </source>
</reference>
<feature type="transmembrane region" description="Helical" evidence="7">
    <location>
        <begin position="72"/>
        <end position="89"/>
    </location>
</feature>
<keyword evidence="5 7" id="KW-1133">Transmembrane helix</keyword>
<accession>A0ABW1Z3R1</accession>
<dbReference type="InterPro" id="IPR036259">
    <property type="entry name" value="MFS_trans_sf"/>
</dbReference>
<keyword evidence="3" id="KW-0813">Transport</keyword>
<proteinExistence type="inferred from homology"/>
<protein>
    <submittedName>
        <fullName evidence="8">MFS transporter</fullName>
    </submittedName>
</protein>
<feature type="transmembrane region" description="Helical" evidence="7">
    <location>
        <begin position="12"/>
        <end position="36"/>
    </location>
</feature>
<sequence length="388" mass="40205">MPSSRSSAPSTPWLAAGFLLAGLGTAILGPVLPYVAKMWHLSDANSGSLFFFKFVGAFLGGVAVASHLRRSITLGSLLCCVGFGGFAVAPHAWLGAIALLVGGFGLGQIIAATNIVAGQRYTRHTGSALATLNFFWALGAVATGLLAAALLPRYGLRAPVLLFAALFAVNAVGGWISSTTSGTTSEEAPAASIALPTREFIVFASLLLLYGGLETCLTSWLTTFALRFSDAHVLGGQSAVVLFWASLTVGRLCAGALLRFVSERFMQLASVFLAFFMIVTLSLTQHAWMLSALCIALGLTLAAYFPAIFGMLLQKSPPPRVAGIVLASSGLGAAGFPWLMGVVSTATHSLRKGMLVPAGVALVMLVIGALWLPTQKPTGEAEANVVSS</sequence>
<keyword evidence="4 7" id="KW-0812">Transmembrane</keyword>
<evidence type="ECO:0000256" key="3">
    <source>
        <dbReference type="ARBA" id="ARBA00022448"/>
    </source>
</evidence>
<gene>
    <name evidence="8" type="ORF">ACFQBQ_00350</name>
</gene>
<evidence type="ECO:0000313" key="8">
    <source>
        <dbReference type="EMBL" id="MFC6644069.1"/>
    </source>
</evidence>
<dbReference type="EMBL" id="JBHSWI010000001">
    <property type="protein sequence ID" value="MFC6644069.1"/>
    <property type="molecule type" value="Genomic_DNA"/>
</dbReference>
<organism evidence="8 9">
    <name type="scientific">Granulicella cerasi</name>
    <dbReference type="NCBI Taxonomy" id="741063"/>
    <lineage>
        <taxon>Bacteria</taxon>
        <taxon>Pseudomonadati</taxon>
        <taxon>Acidobacteriota</taxon>
        <taxon>Terriglobia</taxon>
        <taxon>Terriglobales</taxon>
        <taxon>Acidobacteriaceae</taxon>
        <taxon>Granulicella</taxon>
    </lineage>
</organism>
<feature type="transmembrane region" description="Helical" evidence="7">
    <location>
        <begin position="158"/>
        <end position="179"/>
    </location>
</feature>
<dbReference type="PANTHER" id="PTHR23514">
    <property type="entry name" value="BYPASS OF STOP CODON PROTEIN 6"/>
    <property type="match status" value="1"/>
</dbReference>
<feature type="transmembrane region" description="Helical" evidence="7">
    <location>
        <begin position="241"/>
        <end position="258"/>
    </location>
</feature>
<evidence type="ECO:0000256" key="5">
    <source>
        <dbReference type="ARBA" id="ARBA00022989"/>
    </source>
</evidence>